<dbReference type="EMBL" id="JALIGE010000068">
    <property type="protein sequence ID" value="MCS2160293.1"/>
    <property type="molecule type" value="Genomic_DNA"/>
</dbReference>
<dbReference type="Pfam" id="PF04488">
    <property type="entry name" value="Gly_transf_sug"/>
    <property type="match status" value="1"/>
</dbReference>
<gene>
    <name evidence="1" type="ORF">MUU47_03955</name>
</gene>
<protein>
    <submittedName>
        <fullName evidence="1">Uncharacterized protein</fullName>
    </submittedName>
</protein>
<evidence type="ECO:0000313" key="2">
    <source>
        <dbReference type="Proteomes" id="UP001205357"/>
    </source>
</evidence>
<accession>A0ABT2DXD5</accession>
<dbReference type="Proteomes" id="UP001205357">
    <property type="component" value="Unassembled WGS sequence"/>
</dbReference>
<dbReference type="Gene3D" id="3.90.550.20">
    <property type="match status" value="1"/>
</dbReference>
<dbReference type="InterPro" id="IPR029044">
    <property type="entry name" value="Nucleotide-diphossugar_trans"/>
</dbReference>
<name>A0ABT2DXD5_9ENTR</name>
<sequence>MRTLNAHWIWMGSRPPHYLLENIARFRRLDSEKTFTYHLWLDQNYALPLSYPQEGVCIHQITSAFRSVSPFKLLPRLEGIFLREKFGAFNNIAAASDIARYAILYTMGGIYMDADAKVRDVARLRQFYKQAISSFCVYVSKANGRLYQGVILSDRYHYFWHRVFHYILSRYNTPNAYGAKREYGSVQNSYQRVFNTIMASGMGAMLGGQTQALPKSLYYFDQLECFDPIDASAAGYQYRPGLQRHNSSFW</sequence>
<dbReference type="InterPro" id="IPR007577">
    <property type="entry name" value="GlycoTrfase_DXD_sugar-bd_CS"/>
</dbReference>
<dbReference type="RefSeq" id="WP_258986854.1">
    <property type="nucleotide sequence ID" value="NZ_JALIGE010000068.1"/>
</dbReference>
<dbReference type="SUPFAM" id="SSF53448">
    <property type="entry name" value="Nucleotide-diphospho-sugar transferases"/>
    <property type="match status" value="1"/>
</dbReference>
<keyword evidence="2" id="KW-1185">Reference proteome</keyword>
<reference evidence="1 2" key="1">
    <citation type="submission" date="2022-04" db="EMBL/GenBank/DDBJ databases">
        <title>Proposal of a three novel species of Scandinavium, Scandinavium hiltneri, Scandinavium manionii, Scandinavium tedordense.</title>
        <authorList>
            <person name="Maddock D.W."/>
            <person name="Brady C.L."/>
            <person name="Denman S."/>
            <person name="Arnold D."/>
        </authorList>
    </citation>
    <scope>NUCLEOTIDE SEQUENCE [LARGE SCALE GENOMIC DNA]</scope>
    <source>
        <strain evidence="1 2">H11S7</strain>
    </source>
</reference>
<evidence type="ECO:0000313" key="1">
    <source>
        <dbReference type="EMBL" id="MCS2160293.1"/>
    </source>
</evidence>
<proteinExistence type="predicted"/>
<comment type="caution">
    <text evidence="1">The sequence shown here is derived from an EMBL/GenBank/DDBJ whole genome shotgun (WGS) entry which is preliminary data.</text>
</comment>
<organism evidence="1 2">
    <name type="scientific">Scandinavium hiltneri</name>
    <dbReference type="NCBI Taxonomy" id="2926519"/>
    <lineage>
        <taxon>Bacteria</taxon>
        <taxon>Pseudomonadati</taxon>
        <taxon>Pseudomonadota</taxon>
        <taxon>Gammaproteobacteria</taxon>
        <taxon>Enterobacterales</taxon>
        <taxon>Enterobacteriaceae</taxon>
        <taxon>Scandinavium</taxon>
    </lineage>
</organism>